<dbReference type="EMBL" id="MNUE01000083">
    <property type="protein sequence ID" value="OJD29356.1"/>
    <property type="molecule type" value="Genomic_DNA"/>
</dbReference>
<evidence type="ECO:0000256" key="1">
    <source>
        <dbReference type="ARBA" id="ARBA00009219"/>
    </source>
</evidence>
<dbReference type="OrthoDB" id="10058185at2759"/>
<proteinExistence type="inferred from homology"/>
<dbReference type="Gene3D" id="3.40.50.720">
    <property type="entry name" value="NAD(P)-binding Rossmann-like Domain"/>
    <property type="match status" value="1"/>
</dbReference>
<evidence type="ECO:0000313" key="4">
    <source>
        <dbReference type="EMBL" id="OJD29356.1"/>
    </source>
</evidence>
<keyword evidence="2" id="KW-0560">Oxidoreductase</keyword>
<dbReference type="GO" id="GO:0006694">
    <property type="term" value="P:steroid biosynthetic process"/>
    <property type="evidence" value="ECO:0007669"/>
    <property type="project" value="InterPro"/>
</dbReference>
<dbReference type="InterPro" id="IPR002225">
    <property type="entry name" value="3Beta_OHSteriod_DH/Estase"/>
</dbReference>
<dbReference type="PANTHER" id="PTHR43245">
    <property type="entry name" value="BIFUNCTIONAL POLYMYXIN RESISTANCE PROTEIN ARNA"/>
    <property type="match status" value="1"/>
</dbReference>
<dbReference type="GO" id="GO:0016616">
    <property type="term" value="F:oxidoreductase activity, acting on the CH-OH group of donors, NAD or NADP as acceptor"/>
    <property type="evidence" value="ECO:0007669"/>
    <property type="project" value="InterPro"/>
</dbReference>
<comment type="caution">
    <text evidence="4">The sequence shown here is derived from an EMBL/GenBank/DDBJ whole genome shotgun (WGS) entry which is preliminary data.</text>
</comment>
<dbReference type="Proteomes" id="UP000183809">
    <property type="component" value="Unassembled WGS sequence"/>
</dbReference>
<gene>
    <name evidence="4" type="ORF">BKCO1_8300031</name>
</gene>
<dbReference type="Pfam" id="PF01073">
    <property type="entry name" value="3Beta_HSD"/>
    <property type="match status" value="1"/>
</dbReference>
<evidence type="ECO:0000256" key="2">
    <source>
        <dbReference type="ARBA" id="ARBA00023002"/>
    </source>
</evidence>
<comment type="similarity">
    <text evidence="1">Belongs to the 3-beta-HSD family.</text>
</comment>
<evidence type="ECO:0000313" key="5">
    <source>
        <dbReference type="Proteomes" id="UP000183809"/>
    </source>
</evidence>
<sequence length="363" mass="40348">MLSDKSLGSVLVTGGCGFYGHHLVRRILEIEPTCAVSVLDVDVSANNFPGVSYYQCDLADSARVRAIFEQVQPPPRLVFHLACPPSIIVNDRRFLRVNVDGTRHLLDASRNVGVKAFVYTSSSAVVHDNESDLIEADESMPILKPPQQKSVYTLSKAIAEEDILAANRKNGMLTVSLRPCTTFGPANPGFMSRIVEVGKTGKARFQMGENNPWDFIYITNLVHACLLAADRLLAAADAPALPANQRVEGEAFNITNDERMTFWDFTLATAAAMGKPVDNKDIKKIPRFIALLVCFFSEWGVWLFSLGRRQSNMVREGVVFAYITRTLNTDKAKRVLGYRPIVSLKDGIQESVDWYMKQDKKAE</sequence>
<evidence type="ECO:0000259" key="3">
    <source>
        <dbReference type="Pfam" id="PF01073"/>
    </source>
</evidence>
<dbReference type="SUPFAM" id="SSF51735">
    <property type="entry name" value="NAD(P)-binding Rossmann-fold domains"/>
    <property type="match status" value="1"/>
</dbReference>
<dbReference type="InterPro" id="IPR036291">
    <property type="entry name" value="NAD(P)-bd_dom_sf"/>
</dbReference>
<dbReference type="InterPro" id="IPR050177">
    <property type="entry name" value="Lipid_A_modif_metabolic_enz"/>
</dbReference>
<dbReference type="AlphaFoldDB" id="A0A1J9RN55"/>
<organism evidence="4 5">
    <name type="scientific">Diplodia corticola</name>
    <dbReference type="NCBI Taxonomy" id="236234"/>
    <lineage>
        <taxon>Eukaryota</taxon>
        <taxon>Fungi</taxon>
        <taxon>Dikarya</taxon>
        <taxon>Ascomycota</taxon>
        <taxon>Pezizomycotina</taxon>
        <taxon>Dothideomycetes</taxon>
        <taxon>Dothideomycetes incertae sedis</taxon>
        <taxon>Botryosphaeriales</taxon>
        <taxon>Botryosphaeriaceae</taxon>
        <taxon>Diplodia</taxon>
    </lineage>
</organism>
<dbReference type="STRING" id="236234.A0A1J9RN55"/>
<accession>A0A1J9RN55</accession>
<protein>
    <submittedName>
        <fullName evidence="4">Sterol-4-alpha-carboxylate 3-dehydrogenase</fullName>
    </submittedName>
</protein>
<dbReference type="RefSeq" id="XP_020125616.1">
    <property type="nucleotide sequence ID" value="XM_020279526.1"/>
</dbReference>
<dbReference type="PROSITE" id="PS51257">
    <property type="entry name" value="PROKAR_LIPOPROTEIN"/>
    <property type="match status" value="1"/>
</dbReference>
<feature type="domain" description="3-beta hydroxysteroid dehydrogenase/isomerase" evidence="3">
    <location>
        <begin position="11"/>
        <end position="276"/>
    </location>
</feature>
<name>A0A1J9RN55_9PEZI</name>
<reference evidence="4 5" key="1">
    <citation type="submission" date="2016-10" db="EMBL/GenBank/DDBJ databases">
        <title>Proteomics and genomics reveal pathogen-plant mechanisms compatible with a hemibiotrophic lifestyle of Diplodia corticola.</title>
        <authorList>
            <person name="Fernandes I."/>
            <person name="De Jonge R."/>
            <person name="Van De Peer Y."/>
            <person name="Devreese B."/>
            <person name="Alves A."/>
            <person name="Esteves A.C."/>
        </authorList>
    </citation>
    <scope>NUCLEOTIDE SEQUENCE [LARGE SCALE GENOMIC DNA]</scope>
    <source>
        <strain evidence="4 5">CBS 112549</strain>
    </source>
</reference>
<dbReference type="GeneID" id="31019789"/>
<keyword evidence="5" id="KW-1185">Reference proteome</keyword>
<dbReference type="PANTHER" id="PTHR43245:SF51">
    <property type="entry name" value="SHORT CHAIN DEHYDROGENASE_REDUCTASE FAMILY 42E, MEMBER 2"/>
    <property type="match status" value="1"/>
</dbReference>